<sequence length="179" mass="20019">METVPVLHPPKLASLGTDALLSSLRSLRTNADSSRRKGSSLRRLRKVLEPSLPQGEDLTQPWLFFVCKYGLSELYAVPRHYLLESPSRVLVVALQAGSQWNNQVTEDEKESEGFHYRFYIHFTPTRHGSIGLFARFFGGYARATGVDNTTAGIPMHTPFGIGVQLGRGNPMFRDSQENP</sequence>
<dbReference type="EMBL" id="DS028097">
    <property type="protein sequence ID" value="KMP07407.1"/>
    <property type="molecule type" value="Genomic_DNA"/>
</dbReference>
<organism evidence="1 2">
    <name type="scientific">Coccidioides immitis RMSCC 2394</name>
    <dbReference type="NCBI Taxonomy" id="404692"/>
    <lineage>
        <taxon>Eukaryota</taxon>
        <taxon>Fungi</taxon>
        <taxon>Dikarya</taxon>
        <taxon>Ascomycota</taxon>
        <taxon>Pezizomycotina</taxon>
        <taxon>Eurotiomycetes</taxon>
        <taxon>Eurotiomycetidae</taxon>
        <taxon>Onygenales</taxon>
        <taxon>Onygenaceae</taxon>
        <taxon>Coccidioides</taxon>
    </lineage>
</organism>
<proteinExistence type="predicted"/>
<reference evidence="2" key="1">
    <citation type="journal article" date="2010" name="Genome Res.">
        <title>Population genomic sequencing of Coccidioides fungi reveals recent hybridization and transposon control.</title>
        <authorList>
            <person name="Neafsey D.E."/>
            <person name="Barker B.M."/>
            <person name="Sharpton T.J."/>
            <person name="Stajich J.E."/>
            <person name="Park D.J."/>
            <person name="Whiston E."/>
            <person name="Hung C.-Y."/>
            <person name="McMahan C."/>
            <person name="White J."/>
            <person name="Sykes S."/>
            <person name="Heiman D."/>
            <person name="Young S."/>
            <person name="Zeng Q."/>
            <person name="Abouelleil A."/>
            <person name="Aftuck L."/>
            <person name="Bessette D."/>
            <person name="Brown A."/>
            <person name="FitzGerald M."/>
            <person name="Lui A."/>
            <person name="Macdonald J.P."/>
            <person name="Priest M."/>
            <person name="Orbach M.J."/>
            <person name="Galgiani J.N."/>
            <person name="Kirkland T.N."/>
            <person name="Cole G.T."/>
            <person name="Birren B.W."/>
            <person name="Henn M.R."/>
            <person name="Taylor J.W."/>
            <person name="Rounsley S.D."/>
        </authorList>
    </citation>
    <scope>NUCLEOTIDE SEQUENCE [LARGE SCALE GENOMIC DNA]</scope>
    <source>
        <strain evidence="2">RMSCC 2394</strain>
    </source>
</reference>
<dbReference type="AlphaFoldDB" id="A0A0J7BBH5"/>
<dbReference type="Proteomes" id="UP000054565">
    <property type="component" value="Unassembled WGS sequence"/>
</dbReference>
<protein>
    <submittedName>
        <fullName evidence="1">Uncharacterized protein</fullName>
    </submittedName>
</protein>
<evidence type="ECO:0000313" key="1">
    <source>
        <dbReference type="EMBL" id="KMP07407.1"/>
    </source>
</evidence>
<gene>
    <name evidence="1" type="ORF">CIRG_07088</name>
</gene>
<name>A0A0J7BBH5_COCIT</name>
<evidence type="ECO:0000313" key="2">
    <source>
        <dbReference type="Proteomes" id="UP000054565"/>
    </source>
</evidence>
<accession>A0A0J7BBH5</accession>